<dbReference type="EMBL" id="NBSK02000001">
    <property type="protein sequence ID" value="KAJ0227915.1"/>
    <property type="molecule type" value="Genomic_DNA"/>
</dbReference>
<evidence type="ECO:0000313" key="1">
    <source>
        <dbReference type="EMBL" id="KAJ0227915.1"/>
    </source>
</evidence>
<comment type="caution">
    <text evidence="1">The sequence shown here is derived from an EMBL/GenBank/DDBJ whole genome shotgun (WGS) entry which is preliminary data.</text>
</comment>
<name>A0A9R1WMC0_LACSA</name>
<dbReference type="Proteomes" id="UP000235145">
    <property type="component" value="Unassembled WGS sequence"/>
</dbReference>
<protein>
    <submittedName>
        <fullName evidence="1">Uncharacterized protein</fullName>
    </submittedName>
</protein>
<sequence>MVVHAISIVLPDGKPKLTSFGRKATIREFYGMQISKICELEKMVNDLSLTFNCVRVSISLEVNEGDIQPIRKTIEKITQKIQILIRKEKMHVESCPFCHASLKRVNSEDLWVLPCRGDLVDQKTMSKEDKKWFYNYVNKLPKDVPDVVERFSCIFVILMRVILQLISGKYVHSQRAREYTLQPHLSLGTKALKYVVLT</sequence>
<dbReference type="AlphaFoldDB" id="A0A9R1WMC0"/>
<gene>
    <name evidence="1" type="ORF">LSAT_V11C100048530</name>
</gene>
<organism evidence="1 2">
    <name type="scientific">Lactuca sativa</name>
    <name type="common">Garden lettuce</name>
    <dbReference type="NCBI Taxonomy" id="4236"/>
    <lineage>
        <taxon>Eukaryota</taxon>
        <taxon>Viridiplantae</taxon>
        <taxon>Streptophyta</taxon>
        <taxon>Embryophyta</taxon>
        <taxon>Tracheophyta</taxon>
        <taxon>Spermatophyta</taxon>
        <taxon>Magnoliopsida</taxon>
        <taxon>eudicotyledons</taxon>
        <taxon>Gunneridae</taxon>
        <taxon>Pentapetalae</taxon>
        <taxon>asterids</taxon>
        <taxon>campanulids</taxon>
        <taxon>Asterales</taxon>
        <taxon>Asteraceae</taxon>
        <taxon>Cichorioideae</taxon>
        <taxon>Cichorieae</taxon>
        <taxon>Lactucinae</taxon>
        <taxon>Lactuca</taxon>
    </lineage>
</organism>
<proteinExistence type="predicted"/>
<accession>A0A9R1WMC0</accession>
<reference evidence="1 2" key="1">
    <citation type="journal article" date="2017" name="Nat. Commun.">
        <title>Genome assembly with in vitro proximity ligation data and whole-genome triplication in lettuce.</title>
        <authorList>
            <person name="Reyes-Chin-Wo S."/>
            <person name="Wang Z."/>
            <person name="Yang X."/>
            <person name="Kozik A."/>
            <person name="Arikit S."/>
            <person name="Song C."/>
            <person name="Xia L."/>
            <person name="Froenicke L."/>
            <person name="Lavelle D.O."/>
            <person name="Truco M.J."/>
            <person name="Xia R."/>
            <person name="Zhu S."/>
            <person name="Xu C."/>
            <person name="Xu H."/>
            <person name="Xu X."/>
            <person name="Cox K."/>
            <person name="Korf I."/>
            <person name="Meyers B.C."/>
            <person name="Michelmore R.W."/>
        </authorList>
    </citation>
    <scope>NUCLEOTIDE SEQUENCE [LARGE SCALE GENOMIC DNA]</scope>
    <source>
        <strain evidence="2">cv. Salinas</strain>
        <tissue evidence="1">Seedlings</tissue>
    </source>
</reference>
<evidence type="ECO:0000313" key="2">
    <source>
        <dbReference type="Proteomes" id="UP000235145"/>
    </source>
</evidence>
<keyword evidence="2" id="KW-1185">Reference proteome</keyword>